<evidence type="ECO:0000313" key="3">
    <source>
        <dbReference type="EMBL" id="TCN24764.1"/>
    </source>
</evidence>
<keyword evidence="2" id="KW-0540">Nuclease</keyword>
<dbReference type="EMBL" id="SLVU01000020">
    <property type="protein sequence ID" value="TCN24764.1"/>
    <property type="molecule type" value="Genomic_DNA"/>
</dbReference>
<dbReference type="Pfam" id="PF03013">
    <property type="entry name" value="Pyr_excise"/>
    <property type="match status" value="1"/>
</dbReference>
<protein>
    <submittedName>
        <fullName evidence="2">Endonuclease V</fullName>
        <ecNumber evidence="2">3.1.25.1</ecNumber>
    </submittedName>
    <submittedName>
        <fullName evidence="3">Pyrimidine dimer DNA glycosylase /DNA-(Apurinic or apyrimidinic site) lyase</fullName>
    </submittedName>
</protein>
<dbReference type="Proteomes" id="UP000182306">
    <property type="component" value="Chromosome"/>
</dbReference>
<dbReference type="Gene3D" id="1.10.440.10">
    <property type="entry name" value="T4 endonuclease V"/>
    <property type="match status" value="1"/>
</dbReference>
<reference evidence="3 5" key="2">
    <citation type="submission" date="2019-03" db="EMBL/GenBank/DDBJ databases">
        <title>Genomic Encyclopedia of Type Strains, Phase IV (KMG-V): Genome sequencing to study the core and pangenomes of soil and plant-associated prokaryotes.</title>
        <authorList>
            <person name="Whitman W."/>
        </authorList>
    </citation>
    <scope>NUCLEOTIDE SEQUENCE [LARGE SCALE GENOMIC DNA]</scope>
    <source>
        <strain evidence="3 5">23C40</strain>
    </source>
</reference>
<dbReference type="AlphaFoldDB" id="A0A1L3LHH7"/>
<keyword evidence="2" id="KW-0255">Endonuclease</keyword>
<gene>
    <name evidence="3" type="ORF">EV184_12071</name>
    <name evidence="2" type="ORF">SAMCFNEI73_Ch0159</name>
</gene>
<keyword evidence="2" id="KW-0378">Hydrolase</keyword>
<evidence type="ECO:0000313" key="2">
    <source>
        <dbReference type="EMBL" id="APG89495.1"/>
    </source>
</evidence>
<proteinExistence type="predicted"/>
<dbReference type="EMBL" id="CP013107">
    <property type="protein sequence ID" value="APG89495.1"/>
    <property type="molecule type" value="Genomic_DNA"/>
</dbReference>
<dbReference type="Proteomes" id="UP000295043">
    <property type="component" value="Unassembled WGS sequence"/>
</dbReference>
<dbReference type="KEGG" id="same:SAMCFNEI73_Ch0159"/>
<name>A0A1L3LHH7_9HYPH</name>
<dbReference type="PIRSF" id="PIRSF001000">
    <property type="entry name" value="PDG_ENDV"/>
    <property type="match status" value="1"/>
</dbReference>
<keyword evidence="3" id="KW-0456">Lyase</keyword>
<sequence length="154" mass="17268">MTRINCIPPSELCGPHLVAEYRELPRVFALVRAAIARGESPSDPRNPPVYTLGKGHVRFFYSRLAYLAKRQASLIAEMQRRGYRPAFREAEGLLGDLPLEWCNDWDPTSEAMALNRERIRERLAGTARRGAGHSSALHPLQCCDATLAVLNQPE</sequence>
<evidence type="ECO:0000313" key="5">
    <source>
        <dbReference type="Proteomes" id="UP000295043"/>
    </source>
</evidence>
<reference evidence="2 4" key="1">
    <citation type="submission" date="2015-10" db="EMBL/GenBank/DDBJ databases">
        <title>Genomic differences between typical nodule nitrogen-fixing rhizobial strains and those coming from bean seeds.</title>
        <authorList>
            <person name="Peralta H."/>
            <person name="Aguilar-Vera A."/>
            <person name="Diaz R."/>
            <person name="Mora Y."/>
            <person name="Martinez-Batallar G."/>
            <person name="Salazar E."/>
            <person name="Vargas-Lagunas C."/>
            <person name="Encarnacion S."/>
            <person name="Girard L."/>
            <person name="Mora J."/>
        </authorList>
    </citation>
    <scope>NUCLEOTIDE SEQUENCE [LARGE SCALE GENOMIC DNA]</scope>
    <source>
        <strain evidence="2 4">CFNEI 73</strain>
    </source>
</reference>
<dbReference type="GO" id="GO:0033892">
    <property type="term" value="F:deoxyribonuclease (pyrimidine dimer) activity"/>
    <property type="evidence" value="ECO:0007669"/>
    <property type="project" value="UniProtKB-EC"/>
</dbReference>
<evidence type="ECO:0000313" key="4">
    <source>
        <dbReference type="Proteomes" id="UP000182306"/>
    </source>
</evidence>
<dbReference type="OrthoDB" id="7861056at2"/>
<organism evidence="2 4">
    <name type="scientific">Sinorhizobium americanum</name>
    <dbReference type="NCBI Taxonomy" id="194963"/>
    <lineage>
        <taxon>Bacteria</taxon>
        <taxon>Pseudomonadati</taxon>
        <taxon>Pseudomonadota</taxon>
        <taxon>Alphaproteobacteria</taxon>
        <taxon>Hyphomicrobiales</taxon>
        <taxon>Rhizobiaceae</taxon>
        <taxon>Sinorhizobium/Ensifer group</taxon>
        <taxon>Sinorhizobium</taxon>
    </lineage>
</organism>
<dbReference type="SUPFAM" id="SSF47077">
    <property type="entry name" value="T4 endonuclease V"/>
    <property type="match status" value="1"/>
</dbReference>
<dbReference type="RefSeq" id="WP_082912581.1">
    <property type="nucleotide sequence ID" value="NZ_CP013107.1"/>
</dbReference>
<keyword evidence="4" id="KW-1185">Reference proteome</keyword>
<accession>A0A1L3LHH7</accession>
<evidence type="ECO:0000256" key="1">
    <source>
        <dbReference type="PIRSR" id="PIRSR001000-1"/>
    </source>
</evidence>
<dbReference type="InterPro" id="IPR024796">
    <property type="entry name" value="T4_endonuc_V"/>
</dbReference>
<dbReference type="GO" id="GO:0016829">
    <property type="term" value="F:lyase activity"/>
    <property type="evidence" value="ECO:0007669"/>
    <property type="project" value="UniProtKB-KW"/>
</dbReference>
<dbReference type="EC" id="3.1.25.1" evidence="2"/>
<dbReference type="InterPro" id="IPR004260">
    <property type="entry name" value="Pyr-dimer_DNA_glycosylase"/>
</dbReference>
<feature type="active site" description="Proton acceptor" evidence="1">
    <location>
        <position position="23"/>
    </location>
</feature>